<evidence type="ECO:0000256" key="5">
    <source>
        <dbReference type="ARBA" id="ARBA00022679"/>
    </source>
</evidence>
<keyword evidence="15" id="KW-1185">Reference proteome</keyword>
<organism evidence="14 15">
    <name type="scientific">Hydrogenophaga palleronii</name>
    <dbReference type="NCBI Taxonomy" id="65655"/>
    <lineage>
        <taxon>Bacteria</taxon>
        <taxon>Pseudomonadati</taxon>
        <taxon>Pseudomonadota</taxon>
        <taxon>Betaproteobacteria</taxon>
        <taxon>Burkholderiales</taxon>
        <taxon>Comamonadaceae</taxon>
        <taxon>Hydrogenophaga</taxon>
    </lineage>
</organism>
<evidence type="ECO:0000256" key="2">
    <source>
        <dbReference type="ARBA" id="ARBA00004370"/>
    </source>
</evidence>
<dbReference type="Pfam" id="PF13426">
    <property type="entry name" value="PAS_9"/>
    <property type="match status" value="1"/>
</dbReference>
<feature type="domain" description="Histidine kinase" evidence="10">
    <location>
        <begin position="403"/>
        <end position="621"/>
    </location>
</feature>
<dbReference type="SUPFAM" id="SSF55785">
    <property type="entry name" value="PYP-like sensor domain (PAS domain)"/>
    <property type="match status" value="1"/>
</dbReference>
<evidence type="ECO:0000313" key="14">
    <source>
        <dbReference type="EMBL" id="MDR7149652.1"/>
    </source>
</evidence>
<feature type="coiled-coil region" evidence="8">
    <location>
        <begin position="365"/>
        <end position="396"/>
    </location>
</feature>
<evidence type="ECO:0000259" key="11">
    <source>
        <dbReference type="PROSITE" id="PS50112"/>
    </source>
</evidence>
<proteinExistence type="predicted"/>
<dbReference type="InterPro" id="IPR000014">
    <property type="entry name" value="PAS"/>
</dbReference>
<dbReference type="Pfam" id="PF00512">
    <property type="entry name" value="HisKA"/>
    <property type="match status" value="1"/>
</dbReference>
<dbReference type="PROSITE" id="PS50109">
    <property type="entry name" value="HIS_KIN"/>
    <property type="match status" value="1"/>
</dbReference>
<keyword evidence="7 9" id="KW-0472">Membrane</keyword>
<keyword evidence="4" id="KW-0597">Phosphoprotein</keyword>
<dbReference type="EMBL" id="JAVDWU010000003">
    <property type="protein sequence ID" value="MDR7149652.1"/>
    <property type="molecule type" value="Genomic_DNA"/>
</dbReference>
<dbReference type="CDD" id="cd00130">
    <property type="entry name" value="PAS"/>
    <property type="match status" value="1"/>
</dbReference>
<dbReference type="InterPro" id="IPR003661">
    <property type="entry name" value="HisK_dim/P_dom"/>
</dbReference>
<dbReference type="InterPro" id="IPR000700">
    <property type="entry name" value="PAS-assoc_C"/>
</dbReference>
<dbReference type="PANTHER" id="PTHR42878:SF15">
    <property type="entry name" value="BACTERIOPHYTOCHROME"/>
    <property type="match status" value="1"/>
</dbReference>
<feature type="domain" description="PAS" evidence="11">
    <location>
        <begin position="248"/>
        <end position="279"/>
    </location>
</feature>
<dbReference type="CDD" id="cd00082">
    <property type="entry name" value="HisKA"/>
    <property type="match status" value="1"/>
</dbReference>
<dbReference type="PRINTS" id="PR00344">
    <property type="entry name" value="BCTRLSENSOR"/>
</dbReference>
<dbReference type="InterPro" id="IPR001610">
    <property type="entry name" value="PAC"/>
</dbReference>
<comment type="caution">
    <text evidence="14">The sequence shown here is derived from an EMBL/GenBank/DDBJ whole genome shotgun (WGS) entry which is preliminary data.</text>
</comment>
<dbReference type="SUPFAM" id="SSF47384">
    <property type="entry name" value="Homodimeric domain of signal transducing histidine kinase"/>
    <property type="match status" value="1"/>
</dbReference>
<keyword evidence="8" id="KW-0175">Coiled coil</keyword>
<dbReference type="SMART" id="SM00387">
    <property type="entry name" value="HATPase_c"/>
    <property type="match status" value="1"/>
</dbReference>
<dbReference type="PROSITE" id="PS50112">
    <property type="entry name" value="PAS"/>
    <property type="match status" value="1"/>
</dbReference>
<dbReference type="CDD" id="cd06225">
    <property type="entry name" value="HAMP"/>
    <property type="match status" value="1"/>
</dbReference>
<evidence type="ECO:0000313" key="15">
    <source>
        <dbReference type="Proteomes" id="UP001265700"/>
    </source>
</evidence>
<keyword evidence="6" id="KW-0418">Kinase</keyword>
<sequence>MFRHLSIHKRLTLVLWGTALLAFVAAAAGLLLYQALTLENRARQIMEPYAQMVAVGTDAAVAFADPVRAQEILDTLRANSQILEAEIVLDDGRRLASFSNALDAGQLPLAGQPDGIYLGTGAAQLVQGLPKGGRLRISMGLEQLSAQAHQAMWIFGAGMLILLAATLVQMAVLRRTIVRPIASLTEATERVRAGADYLHRMPVSGADELARLGQSFNAMLDGIQQREDDLRRLATFQRTILANAAYCIISVAPDGVVTSFNPAAERLLGYTAEEVAGKQTPALWHDAQEMAQHARFLTAELGEKISPGFEVFAARPRRGLPEEREWTLTRKDGTRVPANLSVTALRDEEGNITGFVGLVYDLTERKQVEAEIHQLNQELEQRVAERTAQLTEANKELEAFAYSVSHDLRSPLRHIDGFLGLLKEQPGVSFDAQSAHYMDTIAKAVKRMGELIDDLLSFSRMGRQEMSKAPVNLGVLVNEVIHEFEPEAEHRVIDWRIGELPVVFGDCAMLRVVLANLISNALKFTQTREQTVIEIGALPDEPGHENETVVFVRDNGVGFDMRYANKLFGVFERLHSFKEFEGTGIGLANVNRVISRNGGTTWAEGKVGVGATFYFSLPREKPATQAKSAPCQAAAPHAFPPREGFAVHVDREAGRTLPQ</sequence>
<dbReference type="InterPro" id="IPR035965">
    <property type="entry name" value="PAS-like_dom_sf"/>
</dbReference>
<keyword evidence="5" id="KW-0808">Transferase</keyword>
<dbReference type="InterPro" id="IPR036890">
    <property type="entry name" value="HATPase_C_sf"/>
</dbReference>
<dbReference type="PROSITE" id="PS50885">
    <property type="entry name" value="HAMP"/>
    <property type="match status" value="1"/>
</dbReference>
<comment type="subcellular location">
    <subcellularLocation>
        <location evidence="2">Membrane</location>
    </subcellularLocation>
</comment>
<dbReference type="SUPFAM" id="SSF158472">
    <property type="entry name" value="HAMP domain-like"/>
    <property type="match status" value="1"/>
</dbReference>
<evidence type="ECO:0000256" key="7">
    <source>
        <dbReference type="ARBA" id="ARBA00023136"/>
    </source>
</evidence>
<comment type="catalytic activity">
    <reaction evidence="1">
        <text>ATP + protein L-histidine = ADP + protein N-phospho-L-histidine.</text>
        <dbReference type="EC" id="2.7.13.3"/>
    </reaction>
</comment>
<evidence type="ECO:0000256" key="1">
    <source>
        <dbReference type="ARBA" id="ARBA00000085"/>
    </source>
</evidence>
<dbReference type="EC" id="2.7.13.3" evidence="3"/>
<accession>A0ABU1WK46</accession>
<evidence type="ECO:0000256" key="4">
    <source>
        <dbReference type="ARBA" id="ARBA00022553"/>
    </source>
</evidence>
<dbReference type="InterPro" id="IPR033417">
    <property type="entry name" value="CHASE8"/>
</dbReference>
<dbReference type="PANTHER" id="PTHR42878">
    <property type="entry name" value="TWO-COMPONENT HISTIDINE KINASE"/>
    <property type="match status" value="1"/>
</dbReference>
<dbReference type="PROSITE" id="PS50113">
    <property type="entry name" value="PAC"/>
    <property type="match status" value="1"/>
</dbReference>
<dbReference type="SMART" id="SM00304">
    <property type="entry name" value="HAMP"/>
    <property type="match status" value="1"/>
</dbReference>
<dbReference type="Pfam" id="PF00672">
    <property type="entry name" value="HAMP"/>
    <property type="match status" value="1"/>
</dbReference>
<dbReference type="InterPro" id="IPR003660">
    <property type="entry name" value="HAMP_dom"/>
</dbReference>
<dbReference type="InterPro" id="IPR036097">
    <property type="entry name" value="HisK_dim/P_sf"/>
</dbReference>
<feature type="domain" description="HAMP" evidence="13">
    <location>
        <begin position="175"/>
        <end position="228"/>
    </location>
</feature>
<dbReference type="Gene3D" id="1.10.287.130">
    <property type="match status" value="1"/>
</dbReference>
<dbReference type="InterPro" id="IPR005467">
    <property type="entry name" value="His_kinase_dom"/>
</dbReference>
<dbReference type="Pfam" id="PF02518">
    <property type="entry name" value="HATPase_c"/>
    <property type="match status" value="1"/>
</dbReference>
<evidence type="ECO:0000256" key="8">
    <source>
        <dbReference type="SAM" id="Coils"/>
    </source>
</evidence>
<keyword evidence="9" id="KW-1133">Transmembrane helix</keyword>
<feature type="transmembrane region" description="Helical" evidence="9">
    <location>
        <begin position="151"/>
        <end position="173"/>
    </location>
</feature>
<keyword evidence="9" id="KW-0812">Transmembrane</keyword>
<dbReference type="SMART" id="SM00091">
    <property type="entry name" value="PAS"/>
    <property type="match status" value="1"/>
</dbReference>
<dbReference type="InterPro" id="IPR050351">
    <property type="entry name" value="BphY/WalK/GraS-like"/>
</dbReference>
<reference evidence="14 15" key="1">
    <citation type="submission" date="2023-07" db="EMBL/GenBank/DDBJ databases">
        <title>Sorghum-associated microbial communities from plants grown in Nebraska, USA.</title>
        <authorList>
            <person name="Schachtman D."/>
        </authorList>
    </citation>
    <scope>NUCLEOTIDE SEQUENCE [LARGE SCALE GENOMIC DNA]</scope>
    <source>
        <strain evidence="14 15">4249</strain>
    </source>
</reference>
<name>A0ABU1WK46_9BURK</name>
<evidence type="ECO:0000256" key="9">
    <source>
        <dbReference type="SAM" id="Phobius"/>
    </source>
</evidence>
<evidence type="ECO:0000259" key="13">
    <source>
        <dbReference type="PROSITE" id="PS50885"/>
    </source>
</evidence>
<dbReference type="SMART" id="SM00086">
    <property type="entry name" value="PAC"/>
    <property type="match status" value="1"/>
</dbReference>
<dbReference type="SUPFAM" id="SSF55874">
    <property type="entry name" value="ATPase domain of HSP90 chaperone/DNA topoisomerase II/histidine kinase"/>
    <property type="match status" value="1"/>
</dbReference>
<evidence type="ECO:0000259" key="12">
    <source>
        <dbReference type="PROSITE" id="PS50113"/>
    </source>
</evidence>
<feature type="domain" description="PAC" evidence="12">
    <location>
        <begin position="322"/>
        <end position="374"/>
    </location>
</feature>
<gene>
    <name evidence="14" type="ORF">J2W49_001607</name>
</gene>
<dbReference type="Gene3D" id="6.10.340.10">
    <property type="match status" value="1"/>
</dbReference>
<evidence type="ECO:0000256" key="3">
    <source>
        <dbReference type="ARBA" id="ARBA00012438"/>
    </source>
</evidence>
<dbReference type="SMART" id="SM00388">
    <property type="entry name" value="HisKA"/>
    <property type="match status" value="1"/>
</dbReference>
<protein>
    <recommendedName>
        <fullName evidence="3">histidine kinase</fullName>
        <ecNumber evidence="3">2.7.13.3</ecNumber>
    </recommendedName>
</protein>
<dbReference type="InterPro" id="IPR004358">
    <property type="entry name" value="Sig_transdc_His_kin-like_C"/>
</dbReference>
<dbReference type="Gene3D" id="3.30.565.10">
    <property type="entry name" value="Histidine kinase-like ATPase, C-terminal domain"/>
    <property type="match status" value="1"/>
</dbReference>
<evidence type="ECO:0000256" key="6">
    <source>
        <dbReference type="ARBA" id="ARBA00022777"/>
    </source>
</evidence>
<dbReference type="NCBIfam" id="TIGR00229">
    <property type="entry name" value="sensory_box"/>
    <property type="match status" value="1"/>
</dbReference>
<dbReference type="Proteomes" id="UP001265700">
    <property type="component" value="Unassembled WGS sequence"/>
</dbReference>
<evidence type="ECO:0000259" key="10">
    <source>
        <dbReference type="PROSITE" id="PS50109"/>
    </source>
</evidence>
<dbReference type="Gene3D" id="3.30.450.20">
    <property type="entry name" value="PAS domain"/>
    <property type="match status" value="1"/>
</dbReference>
<dbReference type="RefSeq" id="WP_310314056.1">
    <property type="nucleotide sequence ID" value="NZ_JAVDWU010000003.1"/>
</dbReference>
<dbReference type="InterPro" id="IPR003594">
    <property type="entry name" value="HATPase_dom"/>
</dbReference>
<dbReference type="Pfam" id="PF17152">
    <property type="entry name" value="CHASE8"/>
    <property type="match status" value="1"/>
</dbReference>